<evidence type="ECO:0000313" key="3">
    <source>
        <dbReference type="Proteomes" id="UP000198901"/>
    </source>
</evidence>
<keyword evidence="1" id="KW-0812">Transmembrane</keyword>
<dbReference type="STRING" id="563176.SAMN04488090_2367"/>
<keyword evidence="1" id="KW-1133">Transmembrane helix</keyword>
<accession>A0A1G9PXB9</accession>
<evidence type="ECO:0000256" key="1">
    <source>
        <dbReference type="SAM" id="Phobius"/>
    </source>
</evidence>
<dbReference type="PANTHER" id="PTHR40940">
    <property type="entry name" value="PROTEIN BATD-RELATED"/>
    <property type="match status" value="1"/>
</dbReference>
<dbReference type="EMBL" id="FNGS01000004">
    <property type="protein sequence ID" value="SDM03416.1"/>
    <property type="molecule type" value="Genomic_DNA"/>
</dbReference>
<reference evidence="2 3" key="1">
    <citation type="submission" date="2016-10" db="EMBL/GenBank/DDBJ databases">
        <authorList>
            <person name="de Groot N.N."/>
        </authorList>
    </citation>
    <scope>NUCLEOTIDE SEQUENCE [LARGE SCALE GENOMIC DNA]</scope>
    <source>
        <strain evidence="2 3">DSM 21668</strain>
    </source>
</reference>
<gene>
    <name evidence="2" type="ORF">SAMN04488090_2367</name>
</gene>
<feature type="transmembrane region" description="Helical" evidence="1">
    <location>
        <begin position="445"/>
        <end position="465"/>
    </location>
</feature>
<organism evidence="2 3">
    <name type="scientific">Siphonobacter aquaeclarae</name>
    <dbReference type="NCBI Taxonomy" id="563176"/>
    <lineage>
        <taxon>Bacteria</taxon>
        <taxon>Pseudomonadati</taxon>
        <taxon>Bacteroidota</taxon>
        <taxon>Cytophagia</taxon>
        <taxon>Cytophagales</taxon>
        <taxon>Cytophagaceae</taxon>
        <taxon>Siphonobacter</taxon>
    </lineage>
</organism>
<dbReference type="Pfam" id="PF13584">
    <property type="entry name" value="BatD"/>
    <property type="match status" value="2"/>
</dbReference>
<protein>
    <submittedName>
        <fullName evidence="2">Oxygen tolerance</fullName>
    </submittedName>
</protein>
<name>A0A1G9PXB9_9BACT</name>
<proteinExistence type="predicted"/>
<dbReference type="PANTHER" id="PTHR40940:SF2">
    <property type="entry name" value="BATD"/>
    <property type="match status" value="1"/>
</dbReference>
<evidence type="ECO:0000313" key="2">
    <source>
        <dbReference type="EMBL" id="SDM03416.1"/>
    </source>
</evidence>
<dbReference type="AlphaFoldDB" id="A0A1G9PXB9"/>
<keyword evidence="3" id="KW-1185">Reference proteome</keyword>
<dbReference type="InterPro" id="IPR025738">
    <property type="entry name" value="BatD"/>
</dbReference>
<dbReference type="Proteomes" id="UP000198901">
    <property type="component" value="Unassembled WGS sequence"/>
</dbReference>
<sequence>MKARQIYLILLLFYCSFSRVFVFAQQPAVRIELGSAVVSPGRPYSITVVITGSEQREYDRFPDIKGMSRRGTTTTTSTNTIGNRTEIVQRITQNYIPSQPGTYDIPPFTMTVNGQTVVSPGGSVNVTDAAAREGEPEEEVAEEEDTAPADAKAAAFLSLRSNRNQVFAGEGFSLSLGFFVADDNPLEMDFYALNMQLGAILKQIRPVNCWEENFGIRGQPQVYQTTIRGRKYTEYRLFQAVYFPFNTEPIHFPAVSLKMTVNTPKGKKQQFMTFTSQPLTVTPKPLPSDPRKNQAVIGSYTVREQLRGGVIRTGKSVQYRVTISGVGNLTPVAITTPENDSFFDFYSPSVLQSVTRRRGIVTAEKTFTFQIIPKQAGNFPLSTYFRWIFFNPSTGKYVNWQSAVVLKSTGERVAGASTGDPGGSIFSGIEDLDSSRPFINVQANILSIANAVLTIMALGMLYIFIRGRRG</sequence>
<keyword evidence="1" id="KW-0472">Membrane</keyword>